<evidence type="ECO:0000313" key="1">
    <source>
        <dbReference type="EMBL" id="KAK7540554.1"/>
    </source>
</evidence>
<dbReference type="GeneID" id="92032263"/>
<name>A0ABR1M2G4_9PEZI</name>
<comment type="caution">
    <text evidence="1">The sequence shown here is derived from an EMBL/GenBank/DDBJ whole genome shotgun (WGS) entry which is preliminary data.</text>
</comment>
<organism evidence="1 2">
    <name type="scientific">Phyllosticta citribraziliensis</name>
    <dbReference type="NCBI Taxonomy" id="989973"/>
    <lineage>
        <taxon>Eukaryota</taxon>
        <taxon>Fungi</taxon>
        <taxon>Dikarya</taxon>
        <taxon>Ascomycota</taxon>
        <taxon>Pezizomycotina</taxon>
        <taxon>Dothideomycetes</taxon>
        <taxon>Dothideomycetes incertae sedis</taxon>
        <taxon>Botryosphaeriales</taxon>
        <taxon>Phyllostictaceae</taxon>
        <taxon>Phyllosticta</taxon>
    </lineage>
</organism>
<dbReference type="RefSeq" id="XP_066657485.1">
    <property type="nucleotide sequence ID" value="XM_066799357.1"/>
</dbReference>
<protein>
    <submittedName>
        <fullName evidence="1">Uncharacterized protein</fullName>
    </submittedName>
</protein>
<gene>
    <name evidence="1" type="ORF">J3D65DRAFT_615689</name>
</gene>
<proteinExistence type="predicted"/>
<dbReference type="Proteomes" id="UP001360953">
    <property type="component" value="Unassembled WGS sequence"/>
</dbReference>
<reference evidence="1 2" key="1">
    <citation type="submission" date="2024-04" db="EMBL/GenBank/DDBJ databases">
        <title>Phyllosticta paracitricarpa is synonymous to the EU quarantine fungus P. citricarpa based on phylogenomic analyses.</title>
        <authorList>
            <consortium name="Lawrence Berkeley National Laboratory"/>
            <person name="Van ingen-buijs V.A."/>
            <person name="Van westerhoven A.C."/>
            <person name="Haridas S."/>
            <person name="Skiadas P."/>
            <person name="Martin F."/>
            <person name="Groenewald J.Z."/>
            <person name="Crous P.W."/>
            <person name="Seidl M.F."/>
        </authorList>
    </citation>
    <scope>NUCLEOTIDE SEQUENCE [LARGE SCALE GENOMIC DNA]</scope>
    <source>
        <strain evidence="1 2">CPC 17464</strain>
    </source>
</reference>
<evidence type="ECO:0000313" key="2">
    <source>
        <dbReference type="Proteomes" id="UP001360953"/>
    </source>
</evidence>
<accession>A0ABR1M2G4</accession>
<keyword evidence="2" id="KW-1185">Reference proteome</keyword>
<dbReference type="EMBL" id="JBBPEH010000003">
    <property type="protein sequence ID" value="KAK7540554.1"/>
    <property type="molecule type" value="Genomic_DNA"/>
</dbReference>
<sequence>MTQLGFAFGATLPVYRVTVCSSSRGCHAFPTSSPRWGNRTSHHVCHGTDTSRVQHGHMTAQKPLQQAAQCKPGCLHEAGGAHHVGGALMSLRPMGDRRAGLHWHLPRATPAGAALVIDLFRDRFSFTSAGPRHGGWATSKSSWCAGLAC</sequence>